<dbReference type="PANTHER" id="PTHR11640">
    <property type="entry name" value="NEPHRIN"/>
    <property type="match status" value="1"/>
</dbReference>
<sequence>MVTASQKRTRLERCVVVLIFVQNFVLTNKVDAATYRAAPQPTAALLGQTVKLRCSFDDLQIEDVVNWFGPPDFQHISKGRNVHKRYTRYSVVDSNADFGEFNLEIRDVQLEDDGVYRCSTFSAGEAVDASLTVIVPPAEPPEIIPNRRSVAVGQSLHITCRSRGGLPPPKLTWNNGTVSVDHTFVQSRTLDNGEVIQDLKIPAVAKWDNGVNMSCKADQGFPNLVKPRVASLVLDVKYSPTVYAVQTLWSVKEGTFTNLTCFVDSNPRTIVRWKKLDGPLPIKGRESNWSFLLTKVSRSDTGIYQCQADNGVGPADSATISLDVLCKNNSNPPTIQKTFDEKVNVLFGKSDFSLECKAEGNPKPHIRWRRTNTNLYFNNPLSFSRSDYQTEGEYECVAESVGFSATVKRTVVDVIGRPAILGGPDTLRTSQGSSLTLLCEVNADPLPESITWSWRSINGQEVVLSGNTFSGLDLTRRTTDMGADGILVIDPVSTSNAGEYTCTAQNMFGTDSRGFNVLVEGPPVFVIAVVTGVLVVSIFLTVVAGICIARKWGCVCCKMKTGDVHVPDDNKHPPLPKQTTVIMELEDFAGNIRPERPHWAEKDPYAINISYHHSAMQNPVHADTERRKLYSDENRPQRKQIHGSAYNRGAHHNPVIHSHVGNYRQTKEKRLPVQHDGWADAVDLF</sequence>
<proteinExistence type="predicted"/>
<dbReference type="InterPro" id="IPR013783">
    <property type="entry name" value="Ig-like_fold"/>
</dbReference>
<dbReference type="CDD" id="cd00096">
    <property type="entry name" value="Ig"/>
    <property type="match status" value="1"/>
</dbReference>
<dbReference type="SUPFAM" id="SSF48726">
    <property type="entry name" value="Immunoglobulin"/>
    <property type="match status" value="5"/>
</dbReference>
<dbReference type="InterPro" id="IPR003598">
    <property type="entry name" value="Ig_sub2"/>
</dbReference>
<dbReference type="InterPro" id="IPR007110">
    <property type="entry name" value="Ig-like_dom"/>
</dbReference>
<dbReference type="CDD" id="cd00099">
    <property type="entry name" value="IgV"/>
    <property type="match status" value="1"/>
</dbReference>
<dbReference type="GO" id="GO:0005911">
    <property type="term" value="C:cell-cell junction"/>
    <property type="evidence" value="ECO:0007669"/>
    <property type="project" value="TreeGrafter"/>
</dbReference>
<evidence type="ECO:0000313" key="8">
    <source>
        <dbReference type="EMBL" id="CAH1233322.1"/>
    </source>
</evidence>
<dbReference type="GO" id="GO:0050839">
    <property type="term" value="F:cell adhesion molecule binding"/>
    <property type="evidence" value="ECO:0007669"/>
    <property type="project" value="TreeGrafter"/>
</dbReference>
<feature type="domain" description="Ig-like" evidence="7">
    <location>
        <begin position="418"/>
        <end position="520"/>
    </location>
</feature>
<evidence type="ECO:0000259" key="7">
    <source>
        <dbReference type="PROSITE" id="PS50835"/>
    </source>
</evidence>
<keyword evidence="9" id="KW-1185">Reference proteome</keyword>
<evidence type="ECO:0000256" key="1">
    <source>
        <dbReference type="ARBA" id="ARBA00004479"/>
    </source>
</evidence>
<dbReference type="Gene3D" id="2.60.40.10">
    <property type="entry name" value="Immunoglobulins"/>
    <property type="match status" value="5"/>
</dbReference>
<comment type="subcellular location">
    <subcellularLocation>
        <location evidence="1">Membrane</location>
        <topology evidence="1">Single-pass type I membrane protein</topology>
    </subcellularLocation>
</comment>
<organism evidence="8 9">
    <name type="scientific">Branchiostoma lanceolatum</name>
    <name type="common">Common lancelet</name>
    <name type="synonym">Amphioxus lanceolatum</name>
    <dbReference type="NCBI Taxonomy" id="7740"/>
    <lineage>
        <taxon>Eukaryota</taxon>
        <taxon>Metazoa</taxon>
        <taxon>Chordata</taxon>
        <taxon>Cephalochordata</taxon>
        <taxon>Leptocardii</taxon>
        <taxon>Amphioxiformes</taxon>
        <taxon>Branchiostomatidae</taxon>
        <taxon>Branchiostoma</taxon>
    </lineage>
</organism>
<reference evidence="8" key="1">
    <citation type="submission" date="2022-01" db="EMBL/GenBank/DDBJ databases">
        <authorList>
            <person name="Braso-Vives M."/>
        </authorList>
    </citation>
    <scope>NUCLEOTIDE SEQUENCE</scope>
</reference>
<keyword evidence="2 6" id="KW-0472">Membrane</keyword>
<dbReference type="InterPro" id="IPR051275">
    <property type="entry name" value="Cell_adhesion_signaling"/>
</dbReference>
<keyword evidence="4" id="KW-0325">Glycoprotein</keyword>
<keyword evidence="3" id="KW-1015">Disulfide bond</keyword>
<dbReference type="GO" id="GO:0098609">
    <property type="term" value="P:cell-cell adhesion"/>
    <property type="evidence" value="ECO:0007669"/>
    <property type="project" value="TreeGrafter"/>
</dbReference>
<dbReference type="Proteomes" id="UP000838412">
    <property type="component" value="Chromosome 1"/>
</dbReference>
<dbReference type="AlphaFoldDB" id="A0A8J9WE47"/>
<feature type="domain" description="Ig-like" evidence="7">
    <location>
        <begin position="141"/>
        <end position="231"/>
    </location>
</feature>
<keyword evidence="6" id="KW-0812">Transmembrane</keyword>
<dbReference type="SMART" id="SM00409">
    <property type="entry name" value="IG"/>
    <property type="match status" value="5"/>
</dbReference>
<protein>
    <submittedName>
        <fullName evidence="8">HMCN1 protein</fullName>
    </submittedName>
</protein>
<name>A0A8J9WE47_BRALA</name>
<dbReference type="SMART" id="SM00406">
    <property type="entry name" value="IGv"/>
    <property type="match status" value="1"/>
</dbReference>
<dbReference type="Pfam" id="PF13927">
    <property type="entry name" value="Ig_3"/>
    <property type="match status" value="2"/>
</dbReference>
<dbReference type="InterPro" id="IPR013151">
    <property type="entry name" value="Immunoglobulin_dom"/>
</dbReference>
<dbReference type="EMBL" id="OV696686">
    <property type="protein sequence ID" value="CAH1233322.1"/>
    <property type="molecule type" value="Genomic_DNA"/>
</dbReference>
<accession>A0A8J9WE47</accession>
<dbReference type="InterPro" id="IPR036179">
    <property type="entry name" value="Ig-like_dom_sf"/>
</dbReference>
<dbReference type="InterPro" id="IPR013106">
    <property type="entry name" value="Ig_V-set"/>
</dbReference>
<dbReference type="OrthoDB" id="6413693at2759"/>
<dbReference type="SMART" id="SM00408">
    <property type="entry name" value="IGc2"/>
    <property type="match status" value="4"/>
</dbReference>
<evidence type="ECO:0000313" key="9">
    <source>
        <dbReference type="Proteomes" id="UP000838412"/>
    </source>
</evidence>
<dbReference type="PANTHER" id="PTHR11640:SF164">
    <property type="entry name" value="MAM DOMAIN-CONTAINING GLYCOSYLPHOSPHATIDYLINOSITOL ANCHOR PROTEIN 1"/>
    <property type="match status" value="1"/>
</dbReference>
<keyword evidence="6" id="KW-1133">Transmembrane helix</keyword>
<dbReference type="InterPro" id="IPR003599">
    <property type="entry name" value="Ig_sub"/>
</dbReference>
<keyword evidence="5" id="KW-0393">Immunoglobulin domain</keyword>
<gene>
    <name evidence="8" type="primary">HMCN1</name>
    <name evidence="8" type="ORF">BLAG_LOCUS2124</name>
</gene>
<feature type="transmembrane region" description="Helical" evidence="6">
    <location>
        <begin position="524"/>
        <end position="549"/>
    </location>
</feature>
<dbReference type="Pfam" id="PF00047">
    <property type="entry name" value="ig"/>
    <property type="match status" value="1"/>
</dbReference>
<dbReference type="Pfam" id="PF07686">
    <property type="entry name" value="V-set"/>
    <property type="match status" value="1"/>
</dbReference>
<evidence type="ECO:0000256" key="4">
    <source>
        <dbReference type="ARBA" id="ARBA00023180"/>
    </source>
</evidence>
<evidence type="ECO:0000256" key="2">
    <source>
        <dbReference type="ARBA" id="ARBA00023136"/>
    </source>
</evidence>
<evidence type="ECO:0000256" key="5">
    <source>
        <dbReference type="ARBA" id="ARBA00023319"/>
    </source>
</evidence>
<feature type="domain" description="Ig-like" evidence="7">
    <location>
        <begin position="333"/>
        <end position="412"/>
    </location>
</feature>
<evidence type="ECO:0000256" key="3">
    <source>
        <dbReference type="ARBA" id="ARBA00023157"/>
    </source>
</evidence>
<evidence type="ECO:0000256" key="6">
    <source>
        <dbReference type="SAM" id="Phobius"/>
    </source>
</evidence>
<feature type="domain" description="Ig-like" evidence="7">
    <location>
        <begin position="240"/>
        <end position="321"/>
    </location>
</feature>
<dbReference type="GO" id="GO:0005886">
    <property type="term" value="C:plasma membrane"/>
    <property type="evidence" value="ECO:0007669"/>
    <property type="project" value="TreeGrafter"/>
</dbReference>
<feature type="domain" description="Ig-like" evidence="7">
    <location>
        <begin position="33"/>
        <end position="132"/>
    </location>
</feature>
<dbReference type="PROSITE" id="PS50835">
    <property type="entry name" value="IG_LIKE"/>
    <property type="match status" value="5"/>
</dbReference>